<dbReference type="PANTHER" id="PTHR10953:SF162">
    <property type="entry name" value="SUMO-ACTIVATING ENZYME SUBUNIT 1"/>
    <property type="match status" value="1"/>
</dbReference>
<dbReference type="VEuPathDB" id="FungiDB:PC110_g19231"/>
<evidence type="ECO:0000256" key="2">
    <source>
        <dbReference type="ARBA" id="ARBA00004718"/>
    </source>
</evidence>
<evidence type="ECO:0000256" key="5">
    <source>
        <dbReference type="ARBA" id="ARBA00023242"/>
    </source>
</evidence>
<accession>A0A8T0ZE81</accession>
<evidence type="ECO:0000313" key="10">
    <source>
        <dbReference type="EMBL" id="KAG2860643.1"/>
    </source>
</evidence>
<evidence type="ECO:0000313" key="12">
    <source>
        <dbReference type="EMBL" id="KAG2938558.1"/>
    </source>
</evidence>
<feature type="domain" description="C2H2-type" evidence="9">
    <location>
        <begin position="1513"/>
        <end position="1543"/>
    </location>
</feature>
<dbReference type="InterPro" id="IPR035985">
    <property type="entry name" value="Ubiquitin-activating_enz"/>
</dbReference>
<comment type="subcellular location">
    <subcellularLocation>
        <location evidence="1">Nucleus</location>
    </subcellularLocation>
</comment>
<dbReference type="Pfam" id="PF00612">
    <property type="entry name" value="IQ"/>
    <property type="match status" value="2"/>
</dbReference>
<dbReference type="GO" id="GO:0031510">
    <property type="term" value="C:SUMO activating enzyme complex"/>
    <property type="evidence" value="ECO:0007669"/>
    <property type="project" value="TreeGrafter"/>
</dbReference>
<keyword evidence="4" id="KW-0833">Ubl conjugation pathway</keyword>
<evidence type="ECO:0000256" key="8">
    <source>
        <dbReference type="SAM" id="MobiDB-lite"/>
    </source>
</evidence>
<dbReference type="SMART" id="SM00015">
    <property type="entry name" value="IQ"/>
    <property type="match status" value="5"/>
</dbReference>
<dbReference type="SUPFAM" id="SSF69572">
    <property type="entry name" value="Activating enzymes of the ubiquitin-like proteins"/>
    <property type="match status" value="1"/>
</dbReference>
<evidence type="ECO:0000313" key="13">
    <source>
        <dbReference type="Proteomes" id="UP000735874"/>
    </source>
</evidence>
<dbReference type="EMBL" id="RCMK01000284">
    <property type="protein sequence ID" value="KAG2938558.1"/>
    <property type="molecule type" value="Genomic_DNA"/>
</dbReference>
<reference evidence="10" key="1">
    <citation type="submission" date="2018-10" db="EMBL/GenBank/DDBJ databases">
        <title>Effector identification in a new, highly contiguous assembly of the strawberry crown rot pathogen Phytophthora cactorum.</title>
        <authorList>
            <person name="Armitage A.D."/>
            <person name="Nellist C.F."/>
            <person name="Bates H."/>
            <person name="Vickerstaff R.J."/>
            <person name="Harrison R.J."/>
        </authorList>
    </citation>
    <scope>NUCLEOTIDE SEQUENCE</scope>
    <source>
        <strain evidence="10">15-7</strain>
        <strain evidence="11">4032</strain>
        <strain evidence="12">4040</strain>
    </source>
</reference>
<dbReference type="PRINTS" id="PR01849">
    <property type="entry name" value="UBIQUITINACT"/>
</dbReference>
<comment type="pathway">
    <text evidence="2">Protein modification; protein sumoylation.</text>
</comment>
<evidence type="ECO:0000256" key="1">
    <source>
        <dbReference type="ARBA" id="ARBA00004123"/>
    </source>
</evidence>
<dbReference type="PANTHER" id="PTHR10953">
    <property type="entry name" value="UBIQUITIN-ACTIVATING ENZYME E1"/>
    <property type="match status" value="1"/>
</dbReference>
<proteinExistence type="inferred from homology"/>
<keyword evidence="7" id="KW-0479">Metal-binding</keyword>
<evidence type="ECO:0000256" key="6">
    <source>
        <dbReference type="ARBA" id="ARBA00044354"/>
    </source>
</evidence>
<dbReference type="PROSITE" id="PS50157">
    <property type="entry name" value="ZINC_FINGER_C2H2_2"/>
    <property type="match status" value="1"/>
</dbReference>
<dbReference type="Pfam" id="PF00899">
    <property type="entry name" value="ThiF"/>
    <property type="match status" value="1"/>
</dbReference>
<dbReference type="GO" id="GO:0008270">
    <property type="term" value="F:zinc ion binding"/>
    <property type="evidence" value="ECO:0007669"/>
    <property type="project" value="UniProtKB-KW"/>
</dbReference>
<evidence type="ECO:0000259" key="9">
    <source>
        <dbReference type="PROSITE" id="PS50157"/>
    </source>
</evidence>
<dbReference type="SMART" id="SM00355">
    <property type="entry name" value="ZnF_C2H2"/>
    <property type="match status" value="2"/>
</dbReference>
<dbReference type="InterPro" id="IPR000048">
    <property type="entry name" value="IQ_motif_EF-hand-BS"/>
</dbReference>
<dbReference type="GO" id="GO:0019948">
    <property type="term" value="F:SUMO activating enzyme activity"/>
    <property type="evidence" value="ECO:0007669"/>
    <property type="project" value="TreeGrafter"/>
</dbReference>
<dbReference type="Proteomes" id="UP000736787">
    <property type="component" value="Unassembled WGS sequence"/>
</dbReference>
<name>A0A8T0ZE81_9STRA</name>
<keyword evidence="5" id="KW-0539">Nucleus</keyword>
<dbReference type="InterPro" id="IPR013087">
    <property type="entry name" value="Znf_C2H2_type"/>
</dbReference>
<dbReference type="PROSITE" id="PS50096">
    <property type="entry name" value="IQ"/>
    <property type="match status" value="4"/>
</dbReference>
<dbReference type="Gene3D" id="3.40.50.720">
    <property type="entry name" value="NAD(P)-binding Rossmann-like Domain"/>
    <property type="match status" value="1"/>
</dbReference>
<evidence type="ECO:0000256" key="3">
    <source>
        <dbReference type="ARBA" id="ARBA00005673"/>
    </source>
</evidence>
<dbReference type="PROSITE" id="PS00028">
    <property type="entry name" value="ZINC_FINGER_C2H2_1"/>
    <property type="match status" value="1"/>
</dbReference>
<dbReference type="InterPro" id="IPR000594">
    <property type="entry name" value="ThiF_NAD_FAD-bd"/>
</dbReference>
<evidence type="ECO:0000313" key="11">
    <source>
        <dbReference type="EMBL" id="KAG2920957.1"/>
    </source>
</evidence>
<protein>
    <recommendedName>
        <fullName evidence="6">Ubiquitin-like 1-activating enzyme E1A</fullName>
    </recommendedName>
</protein>
<dbReference type="Proteomes" id="UP000735874">
    <property type="component" value="Unassembled WGS sequence"/>
</dbReference>
<comment type="similarity">
    <text evidence="3">Belongs to the ubiquitin-activating E1 family.</text>
</comment>
<dbReference type="EMBL" id="RCMI01000270">
    <property type="protein sequence ID" value="KAG2920957.1"/>
    <property type="molecule type" value="Genomic_DNA"/>
</dbReference>
<keyword evidence="7" id="KW-0863">Zinc-finger</keyword>
<keyword evidence="7" id="KW-0862">Zinc</keyword>
<feature type="region of interest" description="Disordered" evidence="8">
    <location>
        <begin position="1291"/>
        <end position="1314"/>
    </location>
</feature>
<dbReference type="GO" id="GO:0005737">
    <property type="term" value="C:cytoplasm"/>
    <property type="evidence" value="ECO:0007669"/>
    <property type="project" value="TreeGrafter"/>
</dbReference>
<dbReference type="InterPro" id="IPR000011">
    <property type="entry name" value="UBQ/SUMO-activ_enz_E1-like"/>
</dbReference>
<organism evidence="10 13">
    <name type="scientific">Phytophthora cactorum</name>
    <dbReference type="NCBI Taxonomy" id="29920"/>
    <lineage>
        <taxon>Eukaryota</taxon>
        <taxon>Sar</taxon>
        <taxon>Stramenopiles</taxon>
        <taxon>Oomycota</taxon>
        <taxon>Peronosporomycetes</taxon>
        <taxon>Peronosporales</taxon>
        <taxon>Peronosporaceae</taxon>
        <taxon>Phytophthora</taxon>
    </lineage>
</organism>
<dbReference type="GO" id="GO:0016925">
    <property type="term" value="P:protein sumoylation"/>
    <property type="evidence" value="ECO:0007669"/>
    <property type="project" value="TreeGrafter"/>
</dbReference>
<evidence type="ECO:0000256" key="4">
    <source>
        <dbReference type="ARBA" id="ARBA00022786"/>
    </source>
</evidence>
<dbReference type="VEuPathDB" id="FungiDB:PC110_g19232"/>
<dbReference type="InterPro" id="IPR045886">
    <property type="entry name" value="ThiF/MoeB/HesA"/>
</dbReference>
<evidence type="ECO:0000256" key="7">
    <source>
        <dbReference type="PROSITE-ProRule" id="PRU00042"/>
    </source>
</evidence>
<gene>
    <name evidence="10" type="ORF">PC113_g7889</name>
    <name evidence="11" type="ORF">PC115_g9654</name>
    <name evidence="12" type="ORF">PC117_g11177</name>
</gene>
<sequence length="1886" mass="214649">MAEQATTFSAAEAAVYDRQMRLWGVEAQKRLQNSRVLVSGLTALGSELVKNLVLAGMGVTLHDSQAVTTTAVATQFFLSEEDVGNNRAEASLPRVQELNPLVQVSSEIKPLDELPDEFFKQFTVVCLVGAELATELRLDALCRSLGTAFYSARSFGFDGIVFADLGEHTFRRNAVGADAAPSDPVTVTFPTLEEAQKVQWSSLQSARKRAPQLPQVFVKNQLLQGFKSLKDVKEVTDNHEVDFIQYAREQFQANGLDEDYLSPDELQTLLRVAEADLVPICAIVAGIMGQEVIKAISQKDEPIRNFFCFDGVTGTSTKLVLLLAQDVTVDTFRRRSWIRALGTAAIMSTALAAARAKTKGKRMLRNALDAYGDEDTSLSKWNARKKQAVEEGTWMWKDSVVNASAAIKSRFDKEEVQTTMKARFGDIQAAMEEEMSSTIHVDQHGGQLLGPNDRHEGQCCWRERIGGKMYHCTNVLPQEKKKVGPSSNFSKRFCLWHAKECSYDEHPMEKSRVVEIPNEYGLCLHCFEVTAGTLRASLQKVPPRIGALKTPGVCETNARKEVKRDAMMKLPHKRSSAEIGRILGPSSLCAWQKEHSEISYVWRCTNRVLMHPVLQGSYLPFCGFHAPRCIQTYGTKGHACPSIDRKNRFGMCRNHLEAHLSSLSFEERGSVQLIDSEFDVPGIKECKKEEVVTLIQRHPLAPKYPPPSSEPSFSMETTNAVVVLPSRPPRSPLEKLIKKARALVTTVIHQVLNHPNPVSAVVKEALWRVQFLRRAEVVATRIQRIFRGNRARRRVKLLRYEQAAMDRMKACRVIQRFARGFIGRRRFEHERDSVHNAVPHIQRLLRGALARRKFRELCAAIRLQRHFRWYRQRLFGRTLREEIAYMQALQRQADGNYTEMDKQMTTFRRLRAHRVLRAHITQWKRRQEVQDQEVAERLRSLLGTVKIQRQWRRYHRYMLIKKRYESAQMIQNCIRGWLTRRMWRGDPGVHFVTSFVSPRNGFKYGKAVIERQSSGSYSFPSRKIRIRFGVLTIQRVFRGHLGRLTANTRWAAMLKRWEWLGMTEMDSIGQLSDSMTVGHQRYGFLLPSFAYHKDRRQHMRPVANDPVPNRGHAYKYQYILDLIKDRDGQRGWSLAREGLYAKQLEEEQEWLKAEDARREAKEAEIARKELRRHVATKRDPLAQSMSISKAVFPVNTIVDVVGKMEGKSVIRRATITAIHQKKDPSGERSASFDVEYTKTLRSSFGRLEASSEQHVDLAGLRHVPLVTTERNPTRNVGVLIQAAIDHLRRDIESSQQPKGRLTPSENGDKEALPSVDSIADRLRDCREGHNLLHDHRDFVDFVFKNSTLFKLKWLQVVSHIRYGTRSEKLNSVATVNPLPRAPLVEMLYREFGMDRTTNPQEVIQPMPSRAHAIEEQMAKLGFQYDAKDNVRRSCEQEELSESSARPETTPALIEPARRHATAATVDDMMLFREDPTPQNTQDMHRLIYELKTLPREARCEQIIHIASRRSHAYVCGHPACGKCFSSRKVARLHQVQAHEGRERLASENPVVDQYLHSYWPKDAPWVEADSKVMVGYFPCSQKGCEALQFRTRRELKRHHDFKHGIKDDYDSNSSCATPLPLPLESEEVGSTKRSNLTQRVIWLGPYAVCRNLEAKLGIAPTILTNSKACSVHDTPVQVCTACFLQQRRPASPFRIHSAFAFRGAQSGSNLHRIEAEAPADEEYTIFRDDDEEFCPAVNIWGVFSLTTSSKRRGKEKVILPDPLSSILYLKVTTICRDAVGEAWIFGYVLAHRKKSGSRGNCQGEDEHEVVPDKERGLVFALLSQVVGSASIHYCSKNVFYRKHYAKDGDESASMSSTSKRGNAVPRNLFCRPSHSSQVTQEEESSG</sequence>
<comment type="caution">
    <text evidence="10">The sequence shown here is derived from an EMBL/GenBank/DDBJ whole genome shotgun (WGS) entry which is preliminary data.</text>
</comment>
<dbReference type="EMBL" id="RCMG01000178">
    <property type="protein sequence ID" value="KAG2860643.1"/>
    <property type="molecule type" value="Genomic_DNA"/>
</dbReference>
<dbReference type="Gene3D" id="1.20.5.190">
    <property type="match status" value="2"/>
</dbReference>
<dbReference type="Proteomes" id="UP000774804">
    <property type="component" value="Unassembled WGS sequence"/>
</dbReference>
<feature type="region of interest" description="Disordered" evidence="8">
    <location>
        <begin position="1849"/>
        <end position="1886"/>
    </location>
</feature>